<dbReference type="CDD" id="cd16442">
    <property type="entry name" value="BPL"/>
    <property type="match status" value="1"/>
</dbReference>
<feature type="domain" description="BPL/LPL catalytic" evidence="3">
    <location>
        <begin position="400"/>
        <end position="595"/>
    </location>
</feature>
<dbReference type="InterPro" id="IPR004408">
    <property type="entry name" value="Biotin_CoA_COase_ligase"/>
</dbReference>
<dbReference type="PANTHER" id="PTHR12835:SF5">
    <property type="entry name" value="BIOTIN--PROTEIN LIGASE"/>
    <property type="match status" value="1"/>
</dbReference>
<dbReference type="GeneID" id="63694065"/>
<evidence type="ECO:0000256" key="2">
    <source>
        <dbReference type="ARBA" id="ARBA00022598"/>
    </source>
</evidence>
<dbReference type="EMBL" id="KK088421">
    <property type="protein sequence ID" value="EYE95629.1"/>
    <property type="molecule type" value="Genomic_DNA"/>
</dbReference>
<name>A0A017SG74_ASPRC</name>
<dbReference type="PANTHER" id="PTHR12835">
    <property type="entry name" value="BIOTIN PROTEIN LIGASE"/>
    <property type="match status" value="1"/>
</dbReference>
<dbReference type="CDD" id="cd03144">
    <property type="entry name" value="GATase1_ScBLP_like"/>
    <property type="match status" value="1"/>
</dbReference>
<dbReference type="PROSITE" id="PS51733">
    <property type="entry name" value="BPL_LPL_CATALYTIC"/>
    <property type="match status" value="1"/>
</dbReference>
<dbReference type="InterPro" id="IPR004143">
    <property type="entry name" value="BPL_LPL_catalytic"/>
</dbReference>
<evidence type="ECO:0000259" key="3">
    <source>
        <dbReference type="PROSITE" id="PS51733"/>
    </source>
</evidence>
<dbReference type="Pfam" id="PF09825">
    <property type="entry name" value="BPL_N"/>
    <property type="match status" value="1"/>
</dbReference>
<dbReference type="Proteomes" id="UP000019804">
    <property type="component" value="Unassembled WGS sequence"/>
</dbReference>
<dbReference type="Pfam" id="PF03099">
    <property type="entry name" value="BPL_LplA_LipB"/>
    <property type="match status" value="1"/>
</dbReference>
<evidence type="ECO:0000313" key="5">
    <source>
        <dbReference type="Proteomes" id="UP000019804"/>
    </source>
</evidence>
<dbReference type="NCBIfam" id="TIGR00121">
    <property type="entry name" value="birA_ligase"/>
    <property type="match status" value="1"/>
</dbReference>
<dbReference type="SUPFAM" id="SSF52317">
    <property type="entry name" value="Class I glutamine amidotransferase-like"/>
    <property type="match status" value="1"/>
</dbReference>
<dbReference type="InterPro" id="IPR029062">
    <property type="entry name" value="Class_I_gatase-like"/>
</dbReference>
<evidence type="ECO:0000256" key="1">
    <source>
        <dbReference type="ARBA" id="ARBA00009934"/>
    </source>
</evidence>
<dbReference type="InterPro" id="IPR019197">
    <property type="entry name" value="Biotin-prot_ligase_N"/>
</dbReference>
<dbReference type="InterPro" id="IPR045864">
    <property type="entry name" value="aa-tRNA-synth_II/BPL/LPL"/>
</dbReference>
<dbReference type="GO" id="GO:0005737">
    <property type="term" value="C:cytoplasm"/>
    <property type="evidence" value="ECO:0007669"/>
    <property type="project" value="TreeGrafter"/>
</dbReference>
<dbReference type="SUPFAM" id="SSF55681">
    <property type="entry name" value="Class II aaRS and biotin synthetases"/>
    <property type="match status" value="1"/>
</dbReference>
<evidence type="ECO:0000313" key="4">
    <source>
        <dbReference type="EMBL" id="EYE95629.1"/>
    </source>
</evidence>
<dbReference type="OrthoDB" id="10250105at2759"/>
<proteinExistence type="inferred from homology"/>
<dbReference type="HOGENOM" id="CLU_006150_1_1_1"/>
<dbReference type="GO" id="GO:0004077">
    <property type="term" value="F:biotin--[biotin carboxyl-carrier protein] ligase activity"/>
    <property type="evidence" value="ECO:0007669"/>
    <property type="project" value="InterPro"/>
</dbReference>
<dbReference type="RefSeq" id="XP_040639317.1">
    <property type="nucleotide sequence ID" value="XM_040778941.1"/>
</dbReference>
<dbReference type="Gene3D" id="3.30.930.10">
    <property type="entry name" value="Bira Bifunctional Protein, Domain 2"/>
    <property type="match status" value="1"/>
</dbReference>
<gene>
    <name evidence="4" type="ORF">EURHEDRAFT_377206</name>
</gene>
<comment type="similarity">
    <text evidence="1">Belongs to the biotin--protein ligase family.</text>
</comment>
<keyword evidence="2 4" id="KW-0436">Ligase</keyword>
<dbReference type="AlphaFoldDB" id="A0A017SG74"/>
<protein>
    <submittedName>
        <fullName evidence="4">Putative biotin apo-protein ligase</fullName>
    </submittedName>
</protein>
<organism evidence="4 5">
    <name type="scientific">Aspergillus ruber (strain CBS 135680)</name>
    <dbReference type="NCBI Taxonomy" id="1388766"/>
    <lineage>
        <taxon>Eukaryota</taxon>
        <taxon>Fungi</taxon>
        <taxon>Dikarya</taxon>
        <taxon>Ascomycota</taxon>
        <taxon>Pezizomycotina</taxon>
        <taxon>Eurotiomycetes</taxon>
        <taxon>Eurotiomycetidae</taxon>
        <taxon>Eurotiales</taxon>
        <taxon>Aspergillaceae</taxon>
        <taxon>Aspergillus</taxon>
        <taxon>Aspergillus subgen. Aspergillus</taxon>
    </lineage>
</organism>
<sequence length="676" mass="74274">MTANMTGKKVNVLVYSGNGTTVDSVRHCLYTLRRLLAPHYAVIPVTGDMLIKEPWTLTCAMLVMPGGGDLGYCRTLNGAGNRRIEQFVRRGGAYLGFCAGGYYGCKRCEFEMGDKTMQVIGERELAFYPGICRGGAFPGFVYHSEAGARAAELKVSKESLATGTVPEVFRSYYNGGGVFVDAPKYADRGVEVLASFTEELNVDPGDEAAAVVYCKIGDGAAVLTGPHPEFAAANLDRNAAGPEYTKVVDALAADDKSRTDFLKACLSKLGLQVTDETTTVPSLSSLHLSALDPEDTSKIISSLQDGITKEGDEEYFKDSNDTFRLEKSGVWNMGNLEESLPAESESQNTSQGIVDYNAVLKRLVIHGELPSTKVTPYFNHYAFYSNLRHYQSNMKEGAAEFGSNLMYAEVITSTNTILEKNPQLLRSLPNGFTATATTQVAGRGRGSNVWVSPAGALIFSTVLRHPVEKIQSSPIVFIQYLAAMAVVKGIKSYDQGYEELPVKMKWPNDVYALDPDKPEKQQYAKICGILVNSHFSANEYVSVVGIGINATNSSPTTSLNALVAKFLPKNAAPITLEKLLARIVTTYEELYARFLRTGFDKTFEEMYYDDWLHMHQVVTLEEEGGAKARIKGITRDYGLLLAEELGWNDRPTGRVWQLQSDSNSFDFFRGLLKRKV</sequence>
<reference evidence="5" key="1">
    <citation type="journal article" date="2014" name="Nat. Commun.">
        <title>Genomic adaptations of the halophilic Dead Sea filamentous fungus Eurotium rubrum.</title>
        <authorList>
            <person name="Kis-Papo T."/>
            <person name="Weig A.R."/>
            <person name="Riley R."/>
            <person name="Persoh D."/>
            <person name="Salamov A."/>
            <person name="Sun H."/>
            <person name="Lipzen A."/>
            <person name="Wasser S.P."/>
            <person name="Rambold G."/>
            <person name="Grigoriev I.V."/>
            <person name="Nevo E."/>
        </authorList>
    </citation>
    <scope>NUCLEOTIDE SEQUENCE [LARGE SCALE GENOMIC DNA]</scope>
    <source>
        <strain evidence="5">CBS 135680</strain>
    </source>
</reference>
<dbReference type="STRING" id="1388766.A0A017SG74"/>
<accession>A0A017SG74</accession>
<keyword evidence="5" id="KW-1185">Reference proteome</keyword>